<dbReference type="GO" id="GO:0004029">
    <property type="term" value="F:aldehyde dehydrogenase (NAD+) activity"/>
    <property type="evidence" value="ECO:0007669"/>
    <property type="project" value="InterPro"/>
</dbReference>
<proteinExistence type="inferred from homology"/>
<dbReference type="OrthoDB" id="6342at2157"/>
<comment type="subunit">
    <text evidence="2">Homotetramer.</text>
</comment>
<dbReference type="InterPro" id="IPR015590">
    <property type="entry name" value="Aldehyde_DH_dom"/>
</dbReference>
<dbReference type="InterPro" id="IPR016163">
    <property type="entry name" value="Ald_DH_C"/>
</dbReference>
<dbReference type="InterPro" id="IPR016162">
    <property type="entry name" value="Ald_DH_N"/>
</dbReference>
<dbReference type="InterPro" id="IPR044638">
    <property type="entry name" value="ALDH7A1-like"/>
</dbReference>
<organism evidence="6 7">
    <name type="scientific">Halosegnis rubeus</name>
    <dbReference type="NCBI Taxonomy" id="2212850"/>
    <lineage>
        <taxon>Archaea</taxon>
        <taxon>Methanobacteriati</taxon>
        <taxon>Methanobacteriota</taxon>
        <taxon>Stenosarchaea group</taxon>
        <taxon>Halobacteria</taxon>
        <taxon>Halobacteriales</taxon>
        <taxon>Natronomonadaceae</taxon>
        <taxon>Halosegnis</taxon>
    </lineage>
</organism>
<feature type="domain" description="Aldehyde dehydrogenase" evidence="5">
    <location>
        <begin position="13"/>
        <end position="480"/>
    </location>
</feature>
<evidence type="ECO:0000256" key="4">
    <source>
        <dbReference type="ARBA" id="ARBA00023027"/>
    </source>
</evidence>
<dbReference type="FunFam" id="3.40.605.10:FF:000007">
    <property type="entry name" value="NAD/NADP-dependent betaine aldehyde dehydrogenase"/>
    <property type="match status" value="1"/>
</dbReference>
<name>A0A5N5UD89_9EURY</name>
<sequence>MSDTYRHYIGGEWDDGDGTETFESRNPATGETLASFERGTQSDVDRAVAAADAAEEEWQALSHPQRAEYLWDIYQELKDRHEELGEIVTKECGKEISEGKADVTEAWHMVEWAAGDARHPKGDVVPSEIPSKDAYMRRKPRGVVGCITPWNFPVAIPFWHMAVALVEGNTVVFKPAEQTPWCGQILAEMFIDAGIPDGVFNMVQGFGDAGEAIVDDERVDTVLFTGSAEVGHEVASKVAQQPGKLAACEMGGKNNIVITEQADLDTAVHSAVMSSFKTTGQRCVSSERLVVHTDVYEEFKERFVALAEEVAVGDPLDESTFMGPLIEPEHREKVREYNQLARDEGVNVLVDREELDAEEIPDGHEEGNWIGPFVYEADPDADLRCTHEEVFGPHVALLEYDGDIERAVEVHNDTEYGLAGAVISEDYRQINYYRDHAEVGLAYGNLPCIGAEVQLPFGGVKKSGNGYPSAREVIEAVTERTAWTLNNSKDIEMAQGLSADITTGDD</sequence>
<dbReference type="Gene3D" id="3.40.605.10">
    <property type="entry name" value="Aldehyde Dehydrogenase, Chain A, domain 1"/>
    <property type="match status" value="1"/>
</dbReference>
<comment type="similarity">
    <text evidence="1">Belongs to the aldehyde dehydrogenase family.</text>
</comment>
<accession>A0A5N5UD89</accession>
<evidence type="ECO:0000256" key="1">
    <source>
        <dbReference type="ARBA" id="ARBA00009986"/>
    </source>
</evidence>
<comment type="caution">
    <text evidence="6">The sequence shown here is derived from an EMBL/GenBank/DDBJ whole genome shotgun (WGS) entry which is preliminary data.</text>
</comment>
<dbReference type="InterPro" id="IPR016161">
    <property type="entry name" value="Ald_DH/histidinol_DH"/>
</dbReference>
<keyword evidence="3" id="KW-0560">Oxidoreductase</keyword>
<protein>
    <submittedName>
        <fullName evidence="6">Aldehyde dehydrogenase family protein</fullName>
    </submittedName>
</protein>
<dbReference type="Pfam" id="PF00171">
    <property type="entry name" value="Aldedh"/>
    <property type="match status" value="1"/>
</dbReference>
<dbReference type="AlphaFoldDB" id="A0A5N5UD89"/>
<dbReference type="EMBL" id="QJOW01000002">
    <property type="protein sequence ID" value="KAB7516694.1"/>
    <property type="molecule type" value="Genomic_DNA"/>
</dbReference>
<evidence type="ECO:0000313" key="6">
    <source>
        <dbReference type="EMBL" id="KAB7516694.1"/>
    </source>
</evidence>
<gene>
    <name evidence="6" type="ORF">DMP03_04815</name>
</gene>
<keyword evidence="4" id="KW-0520">NAD</keyword>
<evidence type="ECO:0000256" key="3">
    <source>
        <dbReference type="ARBA" id="ARBA00023002"/>
    </source>
</evidence>
<evidence type="ECO:0000259" key="5">
    <source>
        <dbReference type="Pfam" id="PF00171"/>
    </source>
</evidence>
<dbReference type="PANTHER" id="PTHR43521">
    <property type="entry name" value="ALPHA-AMINOADIPIC SEMIALDEHYDE DEHYDROGENASE"/>
    <property type="match status" value="1"/>
</dbReference>
<dbReference type="Gene3D" id="3.40.309.10">
    <property type="entry name" value="Aldehyde Dehydrogenase, Chain A, domain 2"/>
    <property type="match status" value="1"/>
</dbReference>
<evidence type="ECO:0000313" key="7">
    <source>
        <dbReference type="Proteomes" id="UP000326302"/>
    </source>
</evidence>
<dbReference type="PANTHER" id="PTHR43521:SF1">
    <property type="entry name" value="ALPHA-AMINOADIPIC SEMIALDEHYDE DEHYDROGENASE"/>
    <property type="match status" value="1"/>
</dbReference>
<dbReference type="Proteomes" id="UP000326302">
    <property type="component" value="Unassembled WGS sequence"/>
</dbReference>
<reference evidence="6 7" key="1">
    <citation type="submission" date="2019-10" db="EMBL/GenBank/DDBJ databases">
        <title>Unraveling microbial dark matter from salterns through culturing: the case of the genus Halosegnis.</title>
        <authorList>
            <person name="Duran-Viseras A."/>
            <person name="Andrei A.-S."/>
            <person name="Vera-Gargallo B."/>
            <person name="Ghai R."/>
            <person name="Sanchez-Porro C."/>
            <person name="Ventosa A."/>
        </authorList>
    </citation>
    <scope>NUCLEOTIDE SEQUENCE [LARGE SCALE GENOMIC DNA]</scope>
    <source>
        <strain evidence="6 7">F17-44</strain>
    </source>
</reference>
<evidence type="ECO:0000256" key="2">
    <source>
        <dbReference type="ARBA" id="ARBA00011881"/>
    </source>
</evidence>
<dbReference type="RefSeq" id="WP_152119581.1">
    <property type="nucleotide sequence ID" value="NZ_QJOW01000002.1"/>
</dbReference>
<dbReference type="SUPFAM" id="SSF53720">
    <property type="entry name" value="ALDH-like"/>
    <property type="match status" value="1"/>
</dbReference>